<dbReference type="GO" id="GO:0004601">
    <property type="term" value="F:peroxidase activity"/>
    <property type="evidence" value="ECO:0007669"/>
    <property type="project" value="TreeGrafter"/>
</dbReference>
<keyword evidence="12" id="KW-1185">Reference proteome</keyword>
<evidence type="ECO:0000313" key="12">
    <source>
        <dbReference type="Proteomes" id="UP000295063"/>
    </source>
</evidence>
<feature type="binding site" evidence="10">
    <location>
        <position position="47"/>
    </location>
    <ligand>
        <name>[4Fe-4S] cluster</name>
        <dbReference type="ChEBI" id="CHEBI:49883"/>
        <label>1</label>
        <note>ligand shared between dimeric partners</note>
    </ligand>
</feature>
<feature type="binding site" evidence="10">
    <location>
        <position position="48"/>
    </location>
    <ligand>
        <name>[4Fe-4S] cluster</name>
        <dbReference type="ChEBI" id="CHEBI:49883"/>
        <label>2</label>
    </ligand>
</feature>
<sequence length="650" mass="69518">MSEFEKCTVDPAAREMLVKAKKIGFLTSFDRAKAQEPRCNFGNSGICCRICLQGPCRIIPKKLGANKGICGASDYTIVARNTVRYIAGGASAHSDHGRHIATAVLHVGEGHAKDYKITDSAKLLKVAKRIGLPTEGKSINEVAVAVASEALKDFGRQDTAPCTWVESTVTEGRKKKFKDTTIMPSSINGSIAELLHQTHIGNDADPVNIIFSGLRVALGDYDGMQLATDLSDVLFGTPTPTVTEANLGVLDPEMVNICVHGHNPLLSQVVVDTAREMQEEAKAAGAKGIKLSGICCTGNEVLSRAGVAIATNFATQELAIMTGLVDAIVVDVQCIMPSLRSLSECFHTKVITTMPISKIPGSYHYEFDEENAVESARAIIRLAIETYKRRDPEKIERQEYKNKVVAGFSLEAILEIFASVNPDNPISVLTEAIKAGELKGVALFAGCNNLKGTHNQNHVEIAKKMAANDVFMVATGCAGQAYAMSGLLTPEAVEAYAGPGLKAFLNRISAKADLKTALPLIFHMGSCVDNSRATSLLTLMANELGVDTPDVPFVASAPEPMSEKAVAIGAWNVAMGIPVHIGVIAPTTGSDLVHGVVTQIAKDVFGGYFIMETDYAKGTDKLLAALEERSWKLRIRSAAKAKYAERETAN</sequence>
<feature type="binding site" evidence="10">
    <location>
        <position position="56"/>
    </location>
    <ligand>
        <name>[4Fe-4S] cluster</name>
        <dbReference type="ChEBI" id="CHEBI:49883"/>
        <label>2</label>
    </ligand>
</feature>
<dbReference type="AlphaFoldDB" id="A0A4R1Q1H2"/>
<keyword evidence="7 9" id="KW-0411">Iron-sulfur</keyword>
<dbReference type="InterPro" id="IPR010047">
    <property type="entry name" value="CODH"/>
</dbReference>
<dbReference type="EC" id="1.2.7.4" evidence="9"/>
<organism evidence="11 12">
    <name type="scientific">Anaerospora hongkongensis</name>
    <dbReference type="NCBI Taxonomy" id="244830"/>
    <lineage>
        <taxon>Bacteria</taxon>
        <taxon>Bacillati</taxon>
        <taxon>Bacillota</taxon>
        <taxon>Negativicutes</taxon>
        <taxon>Selenomonadales</taxon>
        <taxon>Sporomusaceae</taxon>
        <taxon>Anaerospora</taxon>
    </lineage>
</organism>
<feature type="binding site" evidence="10">
    <location>
        <position position="447"/>
    </location>
    <ligand>
        <name>[Ni-4Fe-4S] cluster</name>
        <dbReference type="ChEBI" id="CHEBI:47739"/>
    </ligand>
</feature>
<keyword evidence="5 9" id="KW-0560">Oxidoreductase</keyword>
<accession>A0A4R1Q1H2</accession>
<evidence type="ECO:0000256" key="5">
    <source>
        <dbReference type="ARBA" id="ARBA00023002"/>
    </source>
</evidence>
<evidence type="ECO:0000256" key="3">
    <source>
        <dbReference type="ARBA" id="ARBA00022596"/>
    </source>
</evidence>
<feature type="binding site" evidence="10">
    <location>
        <position position="477"/>
    </location>
    <ligand>
        <name>[Ni-4Fe-4S] cluster</name>
        <dbReference type="ChEBI" id="CHEBI:47739"/>
    </ligand>
</feature>
<dbReference type="Gene3D" id="1.20.1270.30">
    <property type="match status" value="1"/>
</dbReference>
<dbReference type="GO" id="GO:0050418">
    <property type="term" value="F:hydroxylamine reductase activity"/>
    <property type="evidence" value="ECO:0007669"/>
    <property type="project" value="TreeGrafter"/>
</dbReference>
<dbReference type="GO" id="GO:0051539">
    <property type="term" value="F:4 iron, 4 sulfur cluster binding"/>
    <property type="evidence" value="ECO:0007669"/>
    <property type="project" value="UniProtKB-UniRule"/>
</dbReference>
<dbReference type="GO" id="GO:0042542">
    <property type="term" value="P:response to hydrogen peroxide"/>
    <property type="evidence" value="ECO:0007669"/>
    <property type="project" value="TreeGrafter"/>
</dbReference>
<feature type="binding site" evidence="10">
    <location>
        <position position="51"/>
    </location>
    <ligand>
        <name>[4Fe-4S] cluster</name>
        <dbReference type="ChEBI" id="CHEBI:49883"/>
        <label>2</label>
    </ligand>
</feature>
<dbReference type="Pfam" id="PF03063">
    <property type="entry name" value="Prismane"/>
    <property type="match status" value="1"/>
</dbReference>
<dbReference type="InterPro" id="IPR004137">
    <property type="entry name" value="HCP/CODH"/>
</dbReference>
<feature type="binding site" evidence="10">
    <location>
        <position position="296"/>
    </location>
    <ligand>
        <name>[Ni-4Fe-4S] cluster</name>
        <dbReference type="ChEBI" id="CHEBI:47739"/>
    </ligand>
</feature>
<dbReference type="GO" id="GO:0043885">
    <property type="term" value="F:anaerobic carbon-monoxide dehydrogenase activity"/>
    <property type="evidence" value="ECO:0007669"/>
    <property type="project" value="UniProtKB-UniRule"/>
</dbReference>
<evidence type="ECO:0000256" key="8">
    <source>
        <dbReference type="ARBA" id="ARBA00048733"/>
    </source>
</evidence>
<dbReference type="PIRSF" id="PIRSF005023">
    <property type="entry name" value="CODH"/>
    <property type="match status" value="1"/>
</dbReference>
<dbReference type="InterPro" id="IPR011254">
    <property type="entry name" value="Prismane-like_sf"/>
</dbReference>
<evidence type="ECO:0000313" key="11">
    <source>
        <dbReference type="EMBL" id="TCL37325.1"/>
    </source>
</evidence>
<comment type="caution">
    <text evidence="11">The sequence shown here is derived from an EMBL/GenBank/DDBJ whole genome shotgun (WGS) entry which is preliminary data.</text>
</comment>
<comment type="cofactor">
    <cofactor evidence="1">
        <name>[4Fe-4S] cluster</name>
        <dbReference type="ChEBI" id="CHEBI:49883"/>
    </cofactor>
</comment>
<dbReference type="PANTHER" id="PTHR30109">
    <property type="entry name" value="HYDROXYLAMINE REDUCTASE"/>
    <property type="match status" value="1"/>
</dbReference>
<dbReference type="NCBIfam" id="TIGR01702">
    <property type="entry name" value="CO_DH_cata"/>
    <property type="match status" value="1"/>
</dbReference>
<dbReference type="GO" id="GO:0006091">
    <property type="term" value="P:generation of precursor metabolites and energy"/>
    <property type="evidence" value="ECO:0007669"/>
    <property type="project" value="InterPro"/>
</dbReference>
<keyword evidence="4 9" id="KW-0479">Metal-binding</keyword>
<gene>
    <name evidence="11" type="ORF">EV210_106194</name>
</gene>
<feature type="binding site" evidence="10">
    <location>
        <position position="70"/>
    </location>
    <ligand>
        <name>[4Fe-4S] cluster</name>
        <dbReference type="ChEBI" id="CHEBI:49883"/>
        <label>2</label>
    </ligand>
</feature>
<evidence type="ECO:0000256" key="10">
    <source>
        <dbReference type="PIRSR" id="PIRSR005023-1"/>
    </source>
</evidence>
<dbReference type="RefSeq" id="WP_132079739.1">
    <property type="nucleotide sequence ID" value="NZ_DALYTA010000013.1"/>
</dbReference>
<protein>
    <recommendedName>
        <fullName evidence="9">Carbon monoxide dehydrogenase</fullName>
        <ecNumber evidence="9">1.2.7.4</ecNumber>
    </recommendedName>
</protein>
<proteinExistence type="predicted"/>
<evidence type="ECO:0000256" key="1">
    <source>
        <dbReference type="ARBA" id="ARBA00001966"/>
    </source>
</evidence>
<keyword evidence="2 9" id="KW-0004">4Fe-4S</keyword>
<feature type="binding site" evidence="10">
    <location>
        <position position="39"/>
    </location>
    <ligand>
        <name>[4Fe-4S] cluster</name>
        <dbReference type="ChEBI" id="CHEBI:49883"/>
        <label>1</label>
        <note>ligand shared between dimeric partners</note>
    </ligand>
</feature>
<dbReference type="EMBL" id="SLUI01000006">
    <property type="protein sequence ID" value="TCL37325.1"/>
    <property type="molecule type" value="Genomic_DNA"/>
</dbReference>
<evidence type="ECO:0000256" key="2">
    <source>
        <dbReference type="ARBA" id="ARBA00022485"/>
    </source>
</evidence>
<dbReference type="SUPFAM" id="SSF56821">
    <property type="entry name" value="Prismane protein-like"/>
    <property type="match status" value="1"/>
</dbReference>
<feature type="binding site" evidence="10">
    <location>
        <position position="262"/>
    </location>
    <ligand>
        <name>[Ni-4Fe-4S] cluster</name>
        <dbReference type="ChEBI" id="CHEBI:47739"/>
    </ligand>
</feature>
<evidence type="ECO:0000256" key="4">
    <source>
        <dbReference type="ARBA" id="ARBA00022723"/>
    </source>
</evidence>
<comment type="catalytic activity">
    <reaction evidence="8 9">
        <text>CO + 2 oxidized [2Fe-2S]-[ferredoxin] + H2O = 2 reduced [2Fe-2S]-[ferredoxin] + CO2 + 2 H(+)</text>
        <dbReference type="Rhea" id="RHEA:21040"/>
        <dbReference type="Rhea" id="RHEA-COMP:10000"/>
        <dbReference type="Rhea" id="RHEA-COMP:10001"/>
        <dbReference type="ChEBI" id="CHEBI:15377"/>
        <dbReference type="ChEBI" id="CHEBI:15378"/>
        <dbReference type="ChEBI" id="CHEBI:16526"/>
        <dbReference type="ChEBI" id="CHEBI:17245"/>
        <dbReference type="ChEBI" id="CHEBI:33737"/>
        <dbReference type="ChEBI" id="CHEBI:33738"/>
        <dbReference type="EC" id="1.2.7.4"/>
    </reaction>
</comment>
<evidence type="ECO:0000256" key="7">
    <source>
        <dbReference type="ARBA" id="ARBA00023014"/>
    </source>
</evidence>
<dbReference type="Gene3D" id="3.40.50.2030">
    <property type="match status" value="2"/>
</dbReference>
<feature type="binding site" evidence="10">
    <location>
        <position position="527"/>
    </location>
    <ligand>
        <name>[Ni-4Fe-4S] cluster</name>
        <dbReference type="ChEBI" id="CHEBI:47739"/>
    </ligand>
</feature>
<dbReference type="InterPro" id="IPR016101">
    <property type="entry name" value="CO_DH_a-bundle"/>
</dbReference>
<dbReference type="PANTHER" id="PTHR30109:SF4">
    <property type="entry name" value="CARBON MONOXIDE DEHYDROGENASE"/>
    <property type="match status" value="1"/>
</dbReference>
<reference evidence="11 12" key="1">
    <citation type="submission" date="2019-03" db="EMBL/GenBank/DDBJ databases">
        <title>Genomic Encyclopedia of Type Strains, Phase IV (KMG-IV): sequencing the most valuable type-strain genomes for metagenomic binning, comparative biology and taxonomic classification.</title>
        <authorList>
            <person name="Goeker M."/>
        </authorList>
    </citation>
    <scope>NUCLEOTIDE SEQUENCE [LARGE SCALE GENOMIC DNA]</scope>
    <source>
        <strain evidence="11 12">DSM 15969</strain>
    </source>
</reference>
<keyword evidence="3 10" id="KW-0533">Nickel</keyword>
<dbReference type="GO" id="GO:0016151">
    <property type="term" value="F:nickel cation binding"/>
    <property type="evidence" value="ECO:0007669"/>
    <property type="project" value="InterPro"/>
</dbReference>
<dbReference type="Proteomes" id="UP000295063">
    <property type="component" value="Unassembled WGS sequence"/>
</dbReference>
<keyword evidence="6 9" id="KW-0408">Iron</keyword>
<evidence type="ECO:0000256" key="6">
    <source>
        <dbReference type="ARBA" id="ARBA00023004"/>
    </source>
</evidence>
<dbReference type="InterPro" id="IPR016099">
    <property type="entry name" value="Prismane-like_a/b-sand"/>
</dbReference>
<feature type="binding site" evidence="10">
    <location>
        <position position="334"/>
    </location>
    <ligand>
        <name>[Ni-4Fe-4S] cluster</name>
        <dbReference type="ChEBI" id="CHEBI:47739"/>
    </ligand>
</feature>
<dbReference type="OrthoDB" id="5478720at2"/>
<name>A0A4R1Q1H2_9FIRM</name>
<evidence type="ECO:0000256" key="9">
    <source>
        <dbReference type="PIRNR" id="PIRNR005023"/>
    </source>
</evidence>